<dbReference type="OrthoDB" id="9815663at2"/>
<dbReference type="Proteomes" id="UP000268829">
    <property type="component" value="Unassembled WGS sequence"/>
</dbReference>
<evidence type="ECO:0000259" key="6">
    <source>
        <dbReference type="Pfam" id="PF06925"/>
    </source>
</evidence>
<proteinExistence type="inferred from homology"/>
<keyword evidence="8" id="KW-1185">Reference proteome</keyword>
<feature type="domain" description="Diacylglycerol glucosyltransferase N-terminal" evidence="6">
    <location>
        <begin position="18"/>
        <end position="183"/>
    </location>
</feature>
<dbReference type="PANTHER" id="PTHR43025:SF3">
    <property type="entry name" value="MONOGALACTOSYLDIACYLGLYCEROL SYNTHASE 1, CHLOROPLASTIC"/>
    <property type="match status" value="1"/>
</dbReference>
<reference evidence="7 8" key="1">
    <citation type="submission" date="2018-10" db="EMBL/GenBank/DDBJ databases">
        <title>Phylogenomics of Brevibacillus.</title>
        <authorList>
            <person name="Dunlap C."/>
        </authorList>
    </citation>
    <scope>NUCLEOTIDE SEQUENCE [LARGE SCALE GENOMIC DNA]</scope>
    <source>
        <strain evidence="7 8">DSM 100115</strain>
    </source>
</reference>
<feature type="domain" description="Glycosyl transferase family 28 C-terminal" evidence="5">
    <location>
        <begin position="228"/>
        <end position="357"/>
    </location>
</feature>
<evidence type="ECO:0000256" key="3">
    <source>
        <dbReference type="ARBA" id="ARBA00022676"/>
    </source>
</evidence>
<dbReference type="EMBL" id="RHHS01000056">
    <property type="protein sequence ID" value="RNB52628.1"/>
    <property type="molecule type" value="Genomic_DNA"/>
</dbReference>
<dbReference type="RefSeq" id="WP_122906680.1">
    <property type="nucleotide sequence ID" value="NZ_CP154342.1"/>
</dbReference>
<protein>
    <submittedName>
        <fullName evidence="7">Glycosyl transferase</fullName>
    </submittedName>
</protein>
<dbReference type="Gene3D" id="3.40.50.2000">
    <property type="entry name" value="Glycogen Phosphorylase B"/>
    <property type="match status" value="2"/>
</dbReference>
<comment type="caution">
    <text evidence="7">The sequence shown here is derived from an EMBL/GenBank/DDBJ whole genome shotgun (WGS) entry which is preliminary data.</text>
</comment>
<dbReference type="GO" id="GO:0016020">
    <property type="term" value="C:membrane"/>
    <property type="evidence" value="ECO:0007669"/>
    <property type="project" value="UniProtKB-SubCell"/>
</dbReference>
<evidence type="ECO:0000256" key="4">
    <source>
        <dbReference type="ARBA" id="ARBA00022679"/>
    </source>
</evidence>
<evidence type="ECO:0000313" key="8">
    <source>
        <dbReference type="Proteomes" id="UP000268829"/>
    </source>
</evidence>
<evidence type="ECO:0000313" key="7">
    <source>
        <dbReference type="EMBL" id="RNB52628.1"/>
    </source>
</evidence>
<evidence type="ECO:0000256" key="2">
    <source>
        <dbReference type="ARBA" id="ARBA00006962"/>
    </source>
</evidence>
<dbReference type="PANTHER" id="PTHR43025">
    <property type="entry name" value="MONOGALACTOSYLDIACYLGLYCEROL SYNTHASE"/>
    <property type="match status" value="1"/>
</dbReference>
<sequence>MRGKRFLLVTEEWAGSGHRVAAEALQEVLLNMDGVESARLIGGLQTASPSLRVLSRFFYVNMLKYARPVWHSMYEQDEMWGKALSRPLGRWLSARLLRRVLQAEQPDVVIVTHAYCLSALAFAKKQMDKPFQLVSIPTDFHVNRFWVDREIDAYIVAHEYMAECLQQKYQIHPEKIHVCGIPIRRAFSLAESTPKHEWKKRLGIAPERFTVLIGGGEGGYGQMEEVIRALFTEEQPLQVVAVTGKNARLKKRLETEFAHGDGRHDLVVKGFEDCMWQWIGAADVYVTKPGGITCAEALAMRTPLVLYQPLPGQERHNSTFLTQQNAAVLAKTPQEIQNVIRRWRHSDEKNKIPLQMDKLRRPEAANQIATLLFQLESKFGNENEE</sequence>
<organism evidence="7 8">
    <name type="scientific">Brevibacillus gelatini</name>
    <dbReference type="NCBI Taxonomy" id="1655277"/>
    <lineage>
        <taxon>Bacteria</taxon>
        <taxon>Bacillati</taxon>
        <taxon>Bacillota</taxon>
        <taxon>Bacilli</taxon>
        <taxon>Bacillales</taxon>
        <taxon>Paenibacillaceae</taxon>
        <taxon>Brevibacillus</taxon>
    </lineage>
</organism>
<comment type="subcellular location">
    <subcellularLocation>
        <location evidence="1">Membrane</location>
    </subcellularLocation>
</comment>
<comment type="similarity">
    <text evidence="2">Belongs to the glycosyltransferase 28 family.</text>
</comment>
<dbReference type="InterPro" id="IPR050519">
    <property type="entry name" value="Glycosyltransf_28_UgtP"/>
</dbReference>
<dbReference type="AlphaFoldDB" id="A0A3M8AN49"/>
<evidence type="ECO:0000259" key="5">
    <source>
        <dbReference type="Pfam" id="PF04101"/>
    </source>
</evidence>
<dbReference type="InterPro" id="IPR009695">
    <property type="entry name" value="Diacylglyc_glucosyltr_N"/>
</dbReference>
<evidence type="ECO:0000256" key="1">
    <source>
        <dbReference type="ARBA" id="ARBA00004370"/>
    </source>
</evidence>
<gene>
    <name evidence="7" type="ORF">EDM57_21250</name>
</gene>
<dbReference type="Pfam" id="PF04101">
    <property type="entry name" value="Glyco_tran_28_C"/>
    <property type="match status" value="1"/>
</dbReference>
<dbReference type="GO" id="GO:0016758">
    <property type="term" value="F:hexosyltransferase activity"/>
    <property type="evidence" value="ECO:0007669"/>
    <property type="project" value="InterPro"/>
</dbReference>
<dbReference type="GO" id="GO:0009247">
    <property type="term" value="P:glycolipid biosynthetic process"/>
    <property type="evidence" value="ECO:0007669"/>
    <property type="project" value="InterPro"/>
</dbReference>
<keyword evidence="4 7" id="KW-0808">Transferase</keyword>
<dbReference type="SUPFAM" id="SSF53756">
    <property type="entry name" value="UDP-Glycosyltransferase/glycogen phosphorylase"/>
    <property type="match status" value="1"/>
</dbReference>
<dbReference type="InterPro" id="IPR007235">
    <property type="entry name" value="Glyco_trans_28_C"/>
</dbReference>
<name>A0A3M8AN49_9BACL</name>
<accession>A0A3M8AN49</accession>
<dbReference type="Pfam" id="PF06925">
    <property type="entry name" value="MGDG_synth"/>
    <property type="match status" value="1"/>
</dbReference>
<keyword evidence="3" id="KW-0328">Glycosyltransferase</keyword>